<dbReference type="EMBL" id="BAABME010036321">
    <property type="protein sequence ID" value="GAA0161334.1"/>
    <property type="molecule type" value="Genomic_DNA"/>
</dbReference>
<accession>A0AAV3QC77</accession>
<sequence length="202" mass="20893">MAGDETEIRPPQREDGPATSIDPGDYQHALVAAGNFSPYSLNVAPPCSHAAAAQPNCSISGQAPALLSLAEPPSPADKSSTLVLSSPSTLTNLPKPPRIVPVITPDTTETSAPSPAFPSAAPAEPIPQDLPRKPASRPSLTALSATSCTQTFHRAASSHRSTCPVRPRLPILHSSVPNPPHTISNLPLARCLPPIPGGDELL</sequence>
<feature type="region of interest" description="Disordered" evidence="1">
    <location>
        <begin position="68"/>
        <end position="142"/>
    </location>
</feature>
<dbReference type="Proteomes" id="UP001454036">
    <property type="component" value="Unassembled WGS sequence"/>
</dbReference>
<organism evidence="2 3">
    <name type="scientific">Lithospermum erythrorhizon</name>
    <name type="common">Purple gromwell</name>
    <name type="synonym">Lithospermum officinale var. erythrorhizon</name>
    <dbReference type="NCBI Taxonomy" id="34254"/>
    <lineage>
        <taxon>Eukaryota</taxon>
        <taxon>Viridiplantae</taxon>
        <taxon>Streptophyta</taxon>
        <taxon>Embryophyta</taxon>
        <taxon>Tracheophyta</taxon>
        <taxon>Spermatophyta</taxon>
        <taxon>Magnoliopsida</taxon>
        <taxon>eudicotyledons</taxon>
        <taxon>Gunneridae</taxon>
        <taxon>Pentapetalae</taxon>
        <taxon>asterids</taxon>
        <taxon>lamiids</taxon>
        <taxon>Boraginales</taxon>
        <taxon>Boraginaceae</taxon>
        <taxon>Boraginoideae</taxon>
        <taxon>Lithospermeae</taxon>
        <taxon>Lithospermum</taxon>
    </lineage>
</organism>
<keyword evidence="3" id="KW-1185">Reference proteome</keyword>
<reference evidence="2 3" key="1">
    <citation type="submission" date="2024-01" db="EMBL/GenBank/DDBJ databases">
        <title>The complete chloroplast genome sequence of Lithospermum erythrorhizon: insights into the phylogenetic relationship among Boraginaceae species and the maternal lineages of purple gromwells.</title>
        <authorList>
            <person name="Okada T."/>
            <person name="Watanabe K."/>
        </authorList>
    </citation>
    <scope>NUCLEOTIDE SEQUENCE [LARGE SCALE GENOMIC DNA]</scope>
</reference>
<feature type="compositionally biased region" description="Basic and acidic residues" evidence="1">
    <location>
        <begin position="1"/>
        <end position="16"/>
    </location>
</feature>
<comment type="caution">
    <text evidence="2">The sequence shown here is derived from an EMBL/GenBank/DDBJ whole genome shotgun (WGS) entry which is preliminary data.</text>
</comment>
<evidence type="ECO:0000256" key="1">
    <source>
        <dbReference type="SAM" id="MobiDB-lite"/>
    </source>
</evidence>
<gene>
    <name evidence="2" type="ORF">LIER_43565</name>
</gene>
<dbReference type="AlphaFoldDB" id="A0AAV3QC77"/>
<evidence type="ECO:0000313" key="3">
    <source>
        <dbReference type="Proteomes" id="UP001454036"/>
    </source>
</evidence>
<proteinExistence type="predicted"/>
<protein>
    <submittedName>
        <fullName evidence="2">Uncharacterized protein</fullName>
    </submittedName>
</protein>
<evidence type="ECO:0000313" key="2">
    <source>
        <dbReference type="EMBL" id="GAA0161334.1"/>
    </source>
</evidence>
<feature type="compositionally biased region" description="Low complexity" evidence="1">
    <location>
        <begin position="107"/>
        <end position="123"/>
    </location>
</feature>
<name>A0AAV3QC77_LITER</name>
<feature type="region of interest" description="Disordered" evidence="1">
    <location>
        <begin position="1"/>
        <end position="25"/>
    </location>
</feature>
<feature type="compositionally biased region" description="Low complexity" evidence="1">
    <location>
        <begin position="79"/>
        <end position="93"/>
    </location>
</feature>